<keyword evidence="3" id="KW-0418">Kinase</keyword>
<protein>
    <recommendedName>
        <fullName evidence="8">ATPase</fullName>
    </recommendedName>
</protein>
<evidence type="ECO:0000259" key="4">
    <source>
        <dbReference type="Pfam" id="PF00370"/>
    </source>
</evidence>
<evidence type="ECO:0000256" key="3">
    <source>
        <dbReference type="ARBA" id="ARBA00022777"/>
    </source>
</evidence>
<organism evidence="6 7">
    <name type="scientific">Candidatus Borkfalkia excrementigallinarum</name>
    <dbReference type="NCBI Taxonomy" id="2838506"/>
    <lineage>
        <taxon>Bacteria</taxon>
        <taxon>Bacillati</taxon>
        <taxon>Bacillota</taxon>
        <taxon>Clostridia</taxon>
        <taxon>Christensenellales</taxon>
        <taxon>Christensenellaceae</taxon>
        <taxon>Candidatus Borkfalkia</taxon>
    </lineage>
</organism>
<comment type="caution">
    <text evidence="6">The sequence shown here is derived from an EMBL/GenBank/DDBJ whole genome shotgun (WGS) entry which is preliminary data.</text>
</comment>
<dbReference type="GO" id="GO:0005975">
    <property type="term" value="P:carbohydrate metabolic process"/>
    <property type="evidence" value="ECO:0007669"/>
    <property type="project" value="InterPro"/>
</dbReference>
<dbReference type="InterPro" id="IPR050406">
    <property type="entry name" value="FGGY_Carb_Kinase"/>
</dbReference>
<keyword evidence="2" id="KW-0808">Transferase</keyword>
<comment type="similarity">
    <text evidence="1">Belongs to the FGGY kinase family.</text>
</comment>
<dbReference type="Pfam" id="PF02782">
    <property type="entry name" value="FGGY_C"/>
    <property type="match status" value="1"/>
</dbReference>
<reference evidence="6" key="2">
    <citation type="submission" date="2021-04" db="EMBL/GenBank/DDBJ databases">
        <authorList>
            <person name="Gilroy R."/>
        </authorList>
    </citation>
    <scope>NUCLEOTIDE SEQUENCE</scope>
    <source>
        <strain evidence="6">1345</strain>
    </source>
</reference>
<feature type="domain" description="Carbohydrate kinase FGGY N-terminal" evidence="4">
    <location>
        <begin position="5"/>
        <end position="220"/>
    </location>
</feature>
<reference evidence="6" key="1">
    <citation type="journal article" date="2021" name="PeerJ">
        <title>Extensive microbial diversity within the chicken gut microbiome revealed by metagenomics and culture.</title>
        <authorList>
            <person name="Gilroy R."/>
            <person name="Ravi A."/>
            <person name="Getino M."/>
            <person name="Pursley I."/>
            <person name="Horton D.L."/>
            <person name="Alikhan N.F."/>
            <person name="Baker D."/>
            <person name="Gharbi K."/>
            <person name="Hall N."/>
            <person name="Watson M."/>
            <person name="Adriaenssens E.M."/>
            <person name="Foster-Nyarko E."/>
            <person name="Jarju S."/>
            <person name="Secka A."/>
            <person name="Antonio M."/>
            <person name="Oren A."/>
            <person name="Chaudhuri R.R."/>
            <person name="La Ragione R."/>
            <person name="Hildebrand F."/>
            <person name="Pallen M.J."/>
        </authorList>
    </citation>
    <scope>NUCLEOTIDE SEQUENCE</scope>
    <source>
        <strain evidence="6">1345</strain>
    </source>
</reference>
<dbReference type="PANTHER" id="PTHR43095:SF5">
    <property type="entry name" value="XYLULOSE KINASE"/>
    <property type="match status" value="1"/>
</dbReference>
<accession>A0A9D1ZXP4</accession>
<evidence type="ECO:0000313" key="7">
    <source>
        <dbReference type="Proteomes" id="UP000886750"/>
    </source>
</evidence>
<dbReference type="SUPFAM" id="SSF53067">
    <property type="entry name" value="Actin-like ATPase domain"/>
    <property type="match status" value="2"/>
</dbReference>
<dbReference type="InterPro" id="IPR018484">
    <property type="entry name" value="FGGY_N"/>
</dbReference>
<dbReference type="GO" id="GO:0016301">
    <property type="term" value="F:kinase activity"/>
    <property type="evidence" value="ECO:0007669"/>
    <property type="project" value="UniProtKB-KW"/>
</dbReference>
<dbReference type="InterPro" id="IPR018485">
    <property type="entry name" value="FGGY_C"/>
</dbReference>
<dbReference type="AlphaFoldDB" id="A0A9D1ZXP4"/>
<evidence type="ECO:0000256" key="2">
    <source>
        <dbReference type="ARBA" id="ARBA00022679"/>
    </source>
</evidence>
<gene>
    <name evidence="6" type="ORF">H9729_06235</name>
</gene>
<dbReference type="Gene3D" id="3.30.420.40">
    <property type="match status" value="2"/>
</dbReference>
<dbReference type="EMBL" id="DXCQ01000056">
    <property type="protein sequence ID" value="HIY97271.1"/>
    <property type="molecule type" value="Genomic_DNA"/>
</dbReference>
<dbReference type="PANTHER" id="PTHR43095">
    <property type="entry name" value="SUGAR KINASE"/>
    <property type="match status" value="1"/>
</dbReference>
<proteinExistence type="inferred from homology"/>
<dbReference type="Pfam" id="PF00370">
    <property type="entry name" value="FGGY_N"/>
    <property type="match status" value="1"/>
</dbReference>
<evidence type="ECO:0000313" key="6">
    <source>
        <dbReference type="EMBL" id="HIY97271.1"/>
    </source>
</evidence>
<sequence length="507" mass="54977">MSRKILGIELGSTRIKSVLIDENGAVLASGIFEWENTLVDGLWSYSLEDAERGVRESYSRLVKDYGEDIRNLDAIGVSAMMHGYLAFDKDGRQLVPFRTWRNTNTGEAAQKLSELFSFNVPLRWSVSQYYQSYLDKMEHVKDVAVARLTTLAGYIHYRLTGRNVLGADDASGMFPLSGSDYDGEMLAKFNKITGRDFKQLLPEVLLAGENAGTLTEEGAHFLDPTGTLKAGAICCPPEGDMGTGMVATNSVLPKTANISSGTTANCTVVLEKPLKNYYKEIDIISTPDGHPAALIHTNNCTSEINEWVNLFSEVADLCGAHTDKGQLFEKLFNKSLESDGDVGKLTGYNYLAGEPLAGTSCGAPLVLRSSDGRLTLANFMQMHIYSAISAIALGMDILKDEGVEMISITAHGGFYKTPFVGQNATSAVLGAPVTVMETAGEGGAYGIALLAGYALTNGITLPCYLDKIFGNAKKTTVMADEKERSKFACFFENYKKYLAVERAASRS</sequence>
<feature type="domain" description="Carbohydrate kinase FGGY C-terminal" evidence="5">
    <location>
        <begin position="256"/>
        <end position="455"/>
    </location>
</feature>
<evidence type="ECO:0008006" key="8">
    <source>
        <dbReference type="Google" id="ProtNLM"/>
    </source>
</evidence>
<evidence type="ECO:0000259" key="5">
    <source>
        <dbReference type="Pfam" id="PF02782"/>
    </source>
</evidence>
<name>A0A9D1ZXP4_9FIRM</name>
<dbReference type="InterPro" id="IPR043129">
    <property type="entry name" value="ATPase_NBD"/>
</dbReference>
<dbReference type="Proteomes" id="UP000886750">
    <property type="component" value="Unassembled WGS sequence"/>
</dbReference>
<evidence type="ECO:0000256" key="1">
    <source>
        <dbReference type="ARBA" id="ARBA00009156"/>
    </source>
</evidence>